<dbReference type="Proteomes" id="UP000217507">
    <property type="component" value="Chromosome"/>
</dbReference>
<evidence type="ECO:0000313" key="2">
    <source>
        <dbReference type="Proteomes" id="UP000217507"/>
    </source>
</evidence>
<sequence>MQITSPSTQINLETVFERIFSIGRISRRDQQLLMSTLLSKDGLSEGERQQISRVFTALQNGLLKVVD</sequence>
<accession>A0A1Z4KL28</accession>
<gene>
    <name evidence="1" type="ORF">NIES23_24740</name>
</gene>
<dbReference type="EMBL" id="AP018216">
    <property type="protein sequence ID" value="BAY69679.1"/>
    <property type="molecule type" value="Genomic_DNA"/>
</dbReference>
<evidence type="ECO:0000313" key="1">
    <source>
        <dbReference type="EMBL" id="BAY69679.1"/>
    </source>
</evidence>
<name>A0A1Z4KL28_ANAVA</name>
<protein>
    <submittedName>
        <fullName evidence="1">Uncharacterized protein</fullName>
    </submittedName>
</protein>
<reference evidence="1 2" key="1">
    <citation type="submission" date="2017-06" db="EMBL/GenBank/DDBJ databases">
        <title>Genome sequencing of cyanobaciteial culture collection at National Institute for Environmental Studies (NIES).</title>
        <authorList>
            <person name="Hirose Y."/>
            <person name="Shimura Y."/>
            <person name="Fujisawa T."/>
            <person name="Nakamura Y."/>
            <person name="Kawachi M."/>
        </authorList>
    </citation>
    <scope>NUCLEOTIDE SEQUENCE [LARGE SCALE GENOMIC DNA]</scope>
    <source>
        <strain evidence="1 2">NIES-23</strain>
    </source>
</reference>
<dbReference type="AlphaFoldDB" id="A0A1Z4KL28"/>
<proteinExistence type="predicted"/>
<organism evidence="1 2">
    <name type="scientific">Trichormus variabilis NIES-23</name>
    <dbReference type="NCBI Taxonomy" id="1973479"/>
    <lineage>
        <taxon>Bacteria</taxon>
        <taxon>Bacillati</taxon>
        <taxon>Cyanobacteriota</taxon>
        <taxon>Cyanophyceae</taxon>
        <taxon>Nostocales</taxon>
        <taxon>Nostocaceae</taxon>
        <taxon>Trichormus</taxon>
    </lineage>
</organism>